<sequence>MDIAGSAFSNAKFRSRGTANLPKNSTTRSLPTMTHSPLVSVVIPTHNRPELLAEALQSVSAQTLADWEAIVVDDASEPSVDPALIRQTYGPRVKVMRHNQAKGGAASKNTGIQAASGRYMAFLDDDDVYDPNYLETAISILEQHPELNTLFISVIWFGPNSKWTSQYYSEAMGKILAELSGTKVADNLLVFDMMKLFNALLVRIPMAFQRPVLSRSNFFSIGLYQEDCLLWDCEWALRAALNGPCGLLTTELYRQRAAGQGYSSQPRRRLDHALSNMQMKNALVAALPADSPLLAAAKRAAIAANFGVSWQYMNQREGLPAVKTVLSTFRYGTSWKQLKMLLHAFLIWAGGRFLKPRDNDD</sequence>
<gene>
    <name evidence="2" type="ORF">NP603_05540</name>
</gene>
<accession>A0ABT1UFU8</accession>
<dbReference type="SUPFAM" id="SSF53448">
    <property type="entry name" value="Nucleotide-diphospho-sugar transferases"/>
    <property type="match status" value="1"/>
</dbReference>
<dbReference type="PANTHER" id="PTHR43685">
    <property type="entry name" value="GLYCOSYLTRANSFERASE"/>
    <property type="match status" value="1"/>
</dbReference>
<comment type="caution">
    <text evidence="2">The sequence shown here is derived from an EMBL/GenBank/DDBJ whole genome shotgun (WGS) entry which is preliminary data.</text>
</comment>
<protein>
    <submittedName>
        <fullName evidence="2">Glycosyltransferase</fullName>
    </submittedName>
</protein>
<dbReference type="InterPro" id="IPR050834">
    <property type="entry name" value="Glycosyltransf_2"/>
</dbReference>
<dbReference type="EMBL" id="JANIBM010000004">
    <property type="protein sequence ID" value="MCQ8180560.1"/>
    <property type="molecule type" value="Genomic_DNA"/>
</dbReference>
<name>A0ABT1UFU8_9GAMM</name>
<evidence type="ECO:0000313" key="2">
    <source>
        <dbReference type="EMBL" id="MCQ8180560.1"/>
    </source>
</evidence>
<dbReference type="CDD" id="cd00761">
    <property type="entry name" value="Glyco_tranf_GTA_type"/>
    <property type="match status" value="1"/>
</dbReference>
<dbReference type="Pfam" id="PF00535">
    <property type="entry name" value="Glycos_transf_2"/>
    <property type="match status" value="1"/>
</dbReference>
<dbReference type="Gene3D" id="3.90.550.10">
    <property type="entry name" value="Spore Coat Polysaccharide Biosynthesis Protein SpsA, Chain A"/>
    <property type="match status" value="1"/>
</dbReference>
<evidence type="ECO:0000259" key="1">
    <source>
        <dbReference type="Pfam" id="PF00535"/>
    </source>
</evidence>
<reference evidence="2 3" key="1">
    <citation type="submission" date="2022-07" db="EMBL/GenBank/DDBJ databases">
        <title>Methylomonas rivi sp. nov., Methylomonas rosea sp. nov., Methylomonas aureus sp. nov. and Methylomonas subterranea sp. nov., four novel methanotrophs isolated from a freshwater creek and the deep terrestrial subsurface.</title>
        <authorList>
            <person name="Abin C."/>
            <person name="Sankaranarayanan K."/>
            <person name="Garner C."/>
            <person name="Sindelar R."/>
            <person name="Kotary K."/>
            <person name="Garner R."/>
            <person name="Barclay S."/>
            <person name="Lawson P."/>
            <person name="Krumholz L."/>
        </authorList>
    </citation>
    <scope>NUCLEOTIDE SEQUENCE [LARGE SCALE GENOMIC DNA]</scope>
    <source>
        <strain evidence="2 3">SURF-1</strain>
    </source>
</reference>
<dbReference type="PANTHER" id="PTHR43685:SF11">
    <property type="entry name" value="GLYCOSYLTRANSFERASE TAGX-RELATED"/>
    <property type="match status" value="1"/>
</dbReference>
<dbReference type="RefSeq" id="WP_256609923.1">
    <property type="nucleotide sequence ID" value="NZ_JANIBM010000004.1"/>
</dbReference>
<keyword evidence="3" id="KW-1185">Reference proteome</keyword>
<evidence type="ECO:0000313" key="3">
    <source>
        <dbReference type="Proteomes" id="UP001524569"/>
    </source>
</evidence>
<organism evidence="2 3">
    <name type="scientific">Methylomonas aurea</name>
    <dbReference type="NCBI Taxonomy" id="2952224"/>
    <lineage>
        <taxon>Bacteria</taxon>
        <taxon>Pseudomonadati</taxon>
        <taxon>Pseudomonadota</taxon>
        <taxon>Gammaproteobacteria</taxon>
        <taxon>Methylococcales</taxon>
        <taxon>Methylococcaceae</taxon>
        <taxon>Methylomonas</taxon>
    </lineage>
</organism>
<feature type="domain" description="Glycosyltransferase 2-like" evidence="1">
    <location>
        <begin position="40"/>
        <end position="166"/>
    </location>
</feature>
<proteinExistence type="predicted"/>
<dbReference type="InterPro" id="IPR001173">
    <property type="entry name" value="Glyco_trans_2-like"/>
</dbReference>
<dbReference type="InterPro" id="IPR029044">
    <property type="entry name" value="Nucleotide-diphossugar_trans"/>
</dbReference>
<dbReference type="Proteomes" id="UP001524569">
    <property type="component" value="Unassembled WGS sequence"/>
</dbReference>